<dbReference type="Pfam" id="PF04101">
    <property type="entry name" value="Glyco_tran_28_C"/>
    <property type="match status" value="1"/>
</dbReference>
<evidence type="ECO:0008006" key="5">
    <source>
        <dbReference type="Google" id="ProtNLM"/>
    </source>
</evidence>
<dbReference type="AlphaFoldDB" id="A0A510VDG6"/>
<evidence type="ECO:0000313" key="3">
    <source>
        <dbReference type="EMBL" id="GEK23250.1"/>
    </source>
</evidence>
<dbReference type="PANTHER" id="PTHR43433">
    <property type="entry name" value="HYDROLASE, ALPHA/BETA FOLD FAMILY PROTEIN"/>
    <property type="match status" value="1"/>
</dbReference>
<evidence type="ECO:0000313" key="4">
    <source>
        <dbReference type="Proteomes" id="UP000321118"/>
    </source>
</evidence>
<dbReference type="SUPFAM" id="SSF53474">
    <property type="entry name" value="alpha/beta-Hydrolases"/>
    <property type="match status" value="1"/>
</dbReference>
<dbReference type="Gene3D" id="3.40.50.1820">
    <property type="entry name" value="alpha/beta hydrolase"/>
    <property type="match status" value="1"/>
</dbReference>
<evidence type="ECO:0000259" key="1">
    <source>
        <dbReference type="Pfam" id="PF00561"/>
    </source>
</evidence>
<accession>A0A510VDG6</accession>
<dbReference type="InterPro" id="IPR050471">
    <property type="entry name" value="AB_hydrolase"/>
</dbReference>
<dbReference type="Proteomes" id="UP000321118">
    <property type="component" value="Unassembled WGS sequence"/>
</dbReference>
<gene>
    <name evidence="3" type="ORF">CXY01_37700</name>
</gene>
<evidence type="ECO:0000259" key="2">
    <source>
        <dbReference type="Pfam" id="PF04101"/>
    </source>
</evidence>
<sequence>MGTDPSRAADPDVAGVAERDGVPLAYEVYHQDHGTTVVLVPTWSIVPSRFWKAQLGFLARHYRVITFDGRGSGRSGRPDGADAYTDRQYADDILAVLDATGTEKAVLVTESCGASWAVHVAAGDPDRVLGIMAIAPSCGLDVATPGRDHVPWDEPLDSTDGWAKYNKHYWLGGGYDDFTEFFFQKMFSEPHSTKQIEDCVGWAHEISPQVLADTTAGRLGCDGAVCEPVALLARQVTCPVVVVHGTEDRIRPAEFGERLAELTGGELVLLEHAGHGPSARDPVKVNHLIAQFVDRFAPRPPRTTWTRAARRPPKALYLSSPIGLGHAQRDVAIAAELRARRPGLQIDWLAQDPVTAVLAQHGERVHPASAWLRNESGHIEHEAGEHDLHAFQAIRRMDEILVNNFMVFDEVVADGGYDLVIGDEAWDVDYFLHENPELKRFSFAWMTDFVGWLPMPDGGPREAALTADYNAEMIEQRARFARVRDRSVFVGDPDDVVDDDFGPGLPSIRTWTQENFDFAGYVTGFDPAQLEGTERLRAELGVGPGERLCLVTVGGSGVGTSLLRRVMDVVPLVRQLAPELRFAFVTGPRIDPSSLPAHDGSTVLGYVPDLFRHLAACDVAVVQGGLTTTMELTALNKPFVYVPLRHHFEQNLHVRKRLDRYEAGRHLAYEDALDPDALAEAIVKEASRDVRYRPVATDGAARAAALLADLV</sequence>
<dbReference type="EMBL" id="BJUB01000014">
    <property type="protein sequence ID" value="GEK23250.1"/>
    <property type="molecule type" value="Genomic_DNA"/>
</dbReference>
<keyword evidence="4" id="KW-1185">Reference proteome</keyword>
<dbReference type="Gene3D" id="3.40.50.2000">
    <property type="entry name" value="Glycogen Phosphorylase B"/>
    <property type="match status" value="2"/>
</dbReference>
<reference evidence="3 4" key="1">
    <citation type="submission" date="2019-07" db="EMBL/GenBank/DDBJ databases">
        <title>Whole genome shotgun sequence of Cellulomonas xylanilytica NBRC 101102.</title>
        <authorList>
            <person name="Hosoyama A."/>
            <person name="Uohara A."/>
            <person name="Ohji S."/>
            <person name="Ichikawa N."/>
        </authorList>
    </citation>
    <scope>NUCLEOTIDE SEQUENCE [LARGE SCALE GENOMIC DNA]</scope>
    <source>
        <strain evidence="3 4">NBRC 101102</strain>
    </source>
</reference>
<dbReference type="InterPro" id="IPR029058">
    <property type="entry name" value="AB_hydrolase_fold"/>
</dbReference>
<dbReference type="GO" id="GO:0016758">
    <property type="term" value="F:hexosyltransferase activity"/>
    <property type="evidence" value="ECO:0007669"/>
    <property type="project" value="InterPro"/>
</dbReference>
<dbReference type="SUPFAM" id="SSF53756">
    <property type="entry name" value="UDP-Glycosyltransferase/glycogen phosphorylase"/>
    <property type="match status" value="1"/>
</dbReference>
<comment type="caution">
    <text evidence="3">The sequence shown here is derived from an EMBL/GenBank/DDBJ whole genome shotgun (WGS) entry which is preliminary data.</text>
</comment>
<organism evidence="3 4">
    <name type="scientific">Cellulomonas xylanilytica</name>
    <dbReference type="NCBI Taxonomy" id="233583"/>
    <lineage>
        <taxon>Bacteria</taxon>
        <taxon>Bacillati</taxon>
        <taxon>Actinomycetota</taxon>
        <taxon>Actinomycetes</taxon>
        <taxon>Micrococcales</taxon>
        <taxon>Cellulomonadaceae</taxon>
        <taxon>Cellulomonas</taxon>
    </lineage>
</organism>
<dbReference type="InterPro" id="IPR007235">
    <property type="entry name" value="Glyco_trans_28_C"/>
</dbReference>
<dbReference type="InterPro" id="IPR000073">
    <property type="entry name" value="AB_hydrolase_1"/>
</dbReference>
<dbReference type="PANTHER" id="PTHR43433:SF5">
    <property type="entry name" value="AB HYDROLASE-1 DOMAIN-CONTAINING PROTEIN"/>
    <property type="match status" value="1"/>
</dbReference>
<feature type="domain" description="AB hydrolase-1" evidence="1">
    <location>
        <begin position="50"/>
        <end position="275"/>
    </location>
</feature>
<proteinExistence type="predicted"/>
<feature type="domain" description="Glycosyl transferase family 28 C-terminal" evidence="2">
    <location>
        <begin position="550"/>
        <end position="696"/>
    </location>
</feature>
<name>A0A510VDG6_9CELL</name>
<dbReference type="Pfam" id="PF00561">
    <property type="entry name" value="Abhydrolase_1"/>
    <property type="match status" value="1"/>
</dbReference>
<protein>
    <recommendedName>
        <fullName evidence="5">Alpha/beta hydrolase</fullName>
    </recommendedName>
</protein>